<dbReference type="OrthoDB" id="444020at2759"/>
<dbReference type="Proteomes" id="UP000604046">
    <property type="component" value="Unassembled WGS sequence"/>
</dbReference>
<feature type="repeat" description="ANK" evidence="3">
    <location>
        <begin position="318"/>
        <end position="344"/>
    </location>
</feature>
<evidence type="ECO:0000313" key="5">
    <source>
        <dbReference type="Proteomes" id="UP000604046"/>
    </source>
</evidence>
<dbReference type="EMBL" id="CAJNDS010000211">
    <property type="protein sequence ID" value="CAE7028718.1"/>
    <property type="molecule type" value="Genomic_DNA"/>
</dbReference>
<name>A0A812ICP3_9DINO</name>
<dbReference type="InterPro" id="IPR050663">
    <property type="entry name" value="Ankyrin-SOCS_Box"/>
</dbReference>
<dbReference type="SMART" id="SM00248">
    <property type="entry name" value="ANK"/>
    <property type="match status" value="7"/>
</dbReference>
<evidence type="ECO:0000256" key="2">
    <source>
        <dbReference type="ARBA" id="ARBA00023043"/>
    </source>
</evidence>
<dbReference type="PROSITE" id="PS50088">
    <property type="entry name" value="ANK_REPEAT"/>
    <property type="match status" value="7"/>
</dbReference>
<feature type="repeat" description="ANK" evidence="3">
    <location>
        <begin position="256"/>
        <end position="284"/>
    </location>
</feature>
<comment type="caution">
    <text evidence="4">The sequence shown here is derived from an EMBL/GenBank/DDBJ whole genome shotgun (WGS) entry which is preliminary data.</text>
</comment>
<keyword evidence="5" id="KW-1185">Reference proteome</keyword>
<keyword evidence="2 3" id="KW-0040">ANK repeat</keyword>
<dbReference type="Gene3D" id="1.25.40.20">
    <property type="entry name" value="Ankyrin repeat-containing domain"/>
    <property type="match status" value="2"/>
</dbReference>
<dbReference type="PROSITE" id="PS50297">
    <property type="entry name" value="ANK_REP_REGION"/>
    <property type="match status" value="6"/>
</dbReference>
<dbReference type="GO" id="GO:0045944">
    <property type="term" value="P:positive regulation of transcription by RNA polymerase II"/>
    <property type="evidence" value="ECO:0007669"/>
    <property type="project" value="TreeGrafter"/>
</dbReference>
<dbReference type="PANTHER" id="PTHR24193">
    <property type="entry name" value="ANKYRIN REPEAT PROTEIN"/>
    <property type="match status" value="1"/>
</dbReference>
<feature type="repeat" description="ANK" evidence="3">
    <location>
        <begin position="219"/>
        <end position="251"/>
    </location>
</feature>
<dbReference type="GO" id="GO:0005634">
    <property type="term" value="C:nucleus"/>
    <property type="evidence" value="ECO:0007669"/>
    <property type="project" value="TreeGrafter"/>
</dbReference>
<feature type="repeat" description="ANK" evidence="3">
    <location>
        <begin position="186"/>
        <end position="218"/>
    </location>
</feature>
<dbReference type="PANTHER" id="PTHR24193:SF121">
    <property type="entry name" value="ADA2A-CONTAINING COMPLEX COMPONENT 3, ISOFORM D"/>
    <property type="match status" value="1"/>
</dbReference>
<dbReference type="AlphaFoldDB" id="A0A812ICP3"/>
<sequence>MLHVTLVSGQEIASFNAESLHALSASGNSLTAFALKQHLQHIVGASPFRQKLVSEGQVLRQDDAFPCADAGSIHVQLVLLPTCTAFAEELVSAAAQEDEATVRTLLEKPQDPDGEDARGRTALYLAAHTGNEGITKLLLEAAADANLTVKDRGETPPLLAAATTGHVEAARLLINSGADKEKGNVWGTTPLLAACEGGHLDIARLLIDSGAEKDRTDMYGTSPCSCAAAEGRLEVLELLIRNGVDINKANHWQAVPLQIAAEKGHCDVVARLVGAGSHIDEVDQHGRSPLFCACEAGHLDVARLLVNAGADKNQTSKTGLSPLSVASEEGHLEVVRFLIQAGADKEKSKIRARHLYWLLMNKG</sequence>
<reference evidence="4" key="1">
    <citation type="submission" date="2021-02" db="EMBL/GenBank/DDBJ databases">
        <authorList>
            <person name="Dougan E. K."/>
            <person name="Rhodes N."/>
            <person name="Thang M."/>
            <person name="Chan C."/>
        </authorList>
    </citation>
    <scope>NUCLEOTIDE SEQUENCE</scope>
</reference>
<evidence type="ECO:0000256" key="1">
    <source>
        <dbReference type="ARBA" id="ARBA00022737"/>
    </source>
</evidence>
<feature type="repeat" description="ANK" evidence="3">
    <location>
        <begin position="285"/>
        <end position="317"/>
    </location>
</feature>
<protein>
    <submittedName>
        <fullName evidence="4">Kidins220 protein</fullName>
    </submittedName>
</protein>
<proteinExistence type="predicted"/>
<evidence type="ECO:0000256" key="3">
    <source>
        <dbReference type="PROSITE-ProRule" id="PRU00023"/>
    </source>
</evidence>
<feature type="repeat" description="ANK" evidence="3">
    <location>
        <begin position="118"/>
        <end position="150"/>
    </location>
</feature>
<dbReference type="Pfam" id="PF12796">
    <property type="entry name" value="Ank_2"/>
    <property type="match status" value="2"/>
</dbReference>
<feature type="repeat" description="ANK" evidence="3">
    <location>
        <begin position="153"/>
        <end position="185"/>
    </location>
</feature>
<dbReference type="InterPro" id="IPR036770">
    <property type="entry name" value="Ankyrin_rpt-contain_sf"/>
</dbReference>
<dbReference type="InterPro" id="IPR002110">
    <property type="entry name" value="Ankyrin_rpt"/>
</dbReference>
<gene>
    <name evidence="4" type="primary">Kidins220</name>
    <name evidence="4" type="ORF">SNAT2548_LOCUS3445</name>
</gene>
<dbReference type="SUPFAM" id="SSF48403">
    <property type="entry name" value="Ankyrin repeat"/>
    <property type="match status" value="1"/>
</dbReference>
<dbReference type="Pfam" id="PF13637">
    <property type="entry name" value="Ank_4"/>
    <property type="match status" value="1"/>
</dbReference>
<keyword evidence="1" id="KW-0677">Repeat</keyword>
<dbReference type="PRINTS" id="PR01415">
    <property type="entry name" value="ANKYRIN"/>
</dbReference>
<organism evidence="4 5">
    <name type="scientific">Symbiodinium natans</name>
    <dbReference type="NCBI Taxonomy" id="878477"/>
    <lineage>
        <taxon>Eukaryota</taxon>
        <taxon>Sar</taxon>
        <taxon>Alveolata</taxon>
        <taxon>Dinophyceae</taxon>
        <taxon>Suessiales</taxon>
        <taxon>Symbiodiniaceae</taxon>
        <taxon>Symbiodinium</taxon>
    </lineage>
</organism>
<evidence type="ECO:0000313" key="4">
    <source>
        <dbReference type="EMBL" id="CAE7028718.1"/>
    </source>
</evidence>
<accession>A0A812ICP3</accession>
<dbReference type="GO" id="GO:0000976">
    <property type="term" value="F:transcription cis-regulatory region binding"/>
    <property type="evidence" value="ECO:0007669"/>
    <property type="project" value="TreeGrafter"/>
</dbReference>